<evidence type="ECO:0000259" key="15">
    <source>
        <dbReference type="Pfam" id="PF01225"/>
    </source>
</evidence>
<dbReference type="UniPathway" id="UPA00219"/>
<comment type="subcellular location">
    <subcellularLocation>
        <location evidence="1 14">Cytoplasm</location>
    </subcellularLocation>
</comment>
<dbReference type="AlphaFoldDB" id="A0A419T8W0"/>
<dbReference type="PANTHER" id="PTHR43445:SF3">
    <property type="entry name" value="UDP-N-ACETYLMURAMATE--L-ALANINE LIGASE"/>
    <property type="match status" value="1"/>
</dbReference>
<evidence type="ECO:0000259" key="16">
    <source>
        <dbReference type="Pfam" id="PF02875"/>
    </source>
</evidence>
<dbReference type="EC" id="6.3.2.8" evidence="3 14"/>
<keyword evidence="12 14" id="KW-0961">Cell wall biogenesis/degradation</keyword>
<comment type="pathway">
    <text evidence="2 14">Cell wall biogenesis; peptidoglycan biosynthesis.</text>
</comment>
<dbReference type="GO" id="GO:0009252">
    <property type="term" value="P:peptidoglycan biosynthetic process"/>
    <property type="evidence" value="ECO:0007669"/>
    <property type="project" value="UniProtKB-UniRule"/>
</dbReference>
<evidence type="ECO:0000313" key="19">
    <source>
        <dbReference type="Proteomes" id="UP000284177"/>
    </source>
</evidence>
<protein>
    <recommendedName>
        <fullName evidence="3 14">UDP-N-acetylmuramate--L-alanine ligase</fullName>
        <ecNumber evidence="3 14">6.3.2.8</ecNumber>
    </recommendedName>
    <alternativeName>
        <fullName evidence="14">UDP-N-acetylmuramoyl-L-alanine synthetase</fullName>
    </alternativeName>
</protein>
<evidence type="ECO:0000256" key="10">
    <source>
        <dbReference type="ARBA" id="ARBA00022984"/>
    </source>
</evidence>
<dbReference type="HAMAP" id="MF_00046">
    <property type="entry name" value="MurC"/>
    <property type="match status" value="1"/>
</dbReference>
<evidence type="ECO:0000256" key="1">
    <source>
        <dbReference type="ARBA" id="ARBA00004496"/>
    </source>
</evidence>
<dbReference type="GO" id="GO:0071555">
    <property type="term" value="P:cell wall organization"/>
    <property type="evidence" value="ECO:0007669"/>
    <property type="project" value="UniProtKB-KW"/>
</dbReference>
<dbReference type="Pfam" id="PF01225">
    <property type="entry name" value="Mur_ligase"/>
    <property type="match status" value="1"/>
</dbReference>
<evidence type="ECO:0000256" key="3">
    <source>
        <dbReference type="ARBA" id="ARBA00012211"/>
    </source>
</evidence>
<keyword evidence="7 14" id="KW-0547">Nucleotide-binding</keyword>
<dbReference type="Proteomes" id="UP000284177">
    <property type="component" value="Unassembled WGS sequence"/>
</dbReference>
<keyword evidence="10 14" id="KW-0573">Peptidoglycan synthesis</keyword>
<accession>A0A419T8W0</accession>
<dbReference type="InterPro" id="IPR005758">
    <property type="entry name" value="UDP-N-AcMur_Ala_ligase_MurC"/>
</dbReference>
<dbReference type="InterPro" id="IPR050061">
    <property type="entry name" value="MurCDEF_pg_biosynth"/>
</dbReference>
<evidence type="ECO:0000256" key="4">
    <source>
        <dbReference type="ARBA" id="ARBA00022490"/>
    </source>
</evidence>
<dbReference type="SUPFAM" id="SSF53623">
    <property type="entry name" value="MurD-like peptide ligases, catalytic domain"/>
    <property type="match status" value="1"/>
</dbReference>
<dbReference type="RefSeq" id="WP_120167368.1">
    <property type="nucleotide sequence ID" value="NZ_MCIB01000003.1"/>
</dbReference>
<dbReference type="GO" id="GO:0005737">
    <property type="term" value="C:cytoplasm"/>
    <property type="evidence" value="ECO:0007669"/>
    <property type="project" value="UniProtKB-SubCell"/>
</dbReference>
<dbReference type="SUPFAM" id="SSF53244">
    <property type="entry name" value="MurD-like peptide ligases, peptide-binding domain"/>
    <property type="match status" value="1"/>
</dbReference>
<comment type="catalytic activity">
    <reaction evidence="13 14">
        <text>UDP-N-acetyl-alpha-D-muramate + L-alanine + ATP = UDP-N-acetyl-alpha-D-muramoyl-L-alanine + ADP + phosphate + H(+)</text>
        <dbReference type="Rhea" id="RHEA:23372"/>
        <dbReference type="ChEBI" id="CHEBI:15378"/>
        <dbReference type="ChEBI" id="CHEBI:30616"/>
        <dbReference type="ChEBI" id="CHEBI:43474"/>
        <dbReference type="ChEBI" id="CHEBI:57972"/>
        <dbReference type="ChEBI" id="CHEBI:70757"/>
        <dbReference type="ChEBI" id="CHEBI:83898"/>
        <dbReference type="ChEBI" id="CHEBI:456216"/>
        <dbReference type="EC" id="6.3.2.8"/>
    </reaction>
</comment>
<dbReference type="Pfam" id="PF08245">
    <property type="entry name" value="Mur_ligase_M"/>
    <property type="match status" value="1"/>
</dbReference>
<reference evidence="18 19" key="1">
    <citation type="submission" date="2016-08" db="EMBL/GenBank/DDBJ databases">
        <title>Novel Firmicutes and Novel Genomes.</title>
        <authorList>
            <person name="Poppleton D.I."/>
            <person name="Gribaldo S."/>
        </authorList>
    </citation>
    <scope>NUCLEOTIDE SEQUENCE [LARGE SCALE GENOMIC DNA]</scope>
    <source>
        <strain evidence="18 19">CTT3</strain>
    </source>
</reference>
<dbReference type="EMBL" id="MCIB01000003">
    <property type="protein sequence ID" value="RKD33903.1"/>
    <property type="molecule type" value="Genomic_DNA"/>
</dbReference>
<evidence type="ECO:0000256" key="12">
    <source>
        <dbReference type="ARBA" id="ARBA00023316"/>
    </source>
</evidence>
<evidence type="ECO:0000256" key="7">
    <source>
        <dbReference type="ARBA" id="ARBA00022741"/>
    </source>
</evidence>
<feature type="domain" description="Mur ligase C-terminal" evidence="16">
    <location>
        <begin position="312"/>
        <end position="441"/>
    </location>
</feature>
<comment type="similarity">
    <text evidence="14">Belongs to the MurCDEF family.</text>
</comment>
<evidence type="ECO:0000256" key="14">
    <source>
        <dbReference type="HAMAP-Rule" id="MF_00046"/>
    </source>
</evidence>
<dbReference type="Gene3D" id="3.40.1190.10">
    <property type="entry name" value="Mur-like, catalytic domain"/>
    <property type="match status" value="1"/>
</dbReference>
<evidence type="ECO:0000256" key="6">
    <source>
        <dbReference type="ARBA" id="ARBA00022618"/>
    </source>
</evidence>
<evidence type="ECO:0000256" key="13">
    <source>
        <dbReference type="ARBA" id="ARBA00047833"/>
    </source>
</evidence>
<evidence type="ECO:0000256" key="5">
    <source>
        <dbReference type="ARBA" id="ARBA00022598"/>
    </source>
</evidence>
<dbReference type="GO" id="GO:0051301">
    <property type="term" value="P:cell division"/>
    <property type="evidence" value="ECO:0007669"/>
    <property type="project" value="UniProtKB-KW"/>
</dbReference>
<keyword evidence="6 14" id="KW-0132">Cell division</keyword>
<organism evidence="18 19">
    <name type="scientific">Thermohalobacter berrensis</name>
    <dbReference type="NCBI Taxonomy" id="99594"/>
    <lineage>
        <taxon>Bacteria</taxon>
        <taxon>Bacillati</taxon>
        <taxon>Bacillota</taxon>
        <taxon>Tissierellia</taxon>
        <taxon>Tissierellales</taxon>
        <taxon>Thermohalobacteraceae</taxon>
        <taxon>Thermohalobacter</taxon>
    </lineage>
</organism>
<dbReference type="NCBIfam" id="TIGR01082">
    <property type="entry name" value="murC"/>
    <property type="match status" value="1"/>
</dbReference>
<evidence type="ECO:0000256" key="11">
    <source>
        <dbReference type="ARBA" id="ARBA00023306"/>
    </source>
</evidence>
<evidence type="ECO:0000313" key="18">
    <source>
        <dbReference type="EMBL" id="RKD33903.1"/>
    </source>
</evidence>
<feature type="domain" description="Mur ligase central" evidence="17">
    <location>
        <begin position="110"/>
        <end position="289"/>
    </location>
</feature>
<dbReference type="GO" id="GO:0005524">
    <property type="term" value="F:ATP binding"/>
    <property type="evidence" value="ECO:0007669"/>
    <property type="project" value="UniProtKB-UniRule"/>
</dbReference>
<feature type="domain" description="Mur ligase N-terminal catalytic" evidence="15">
    <location>
        <begin position="6"/>
        <end position="104"/>
    </location>
</feature>
<keyword evidence="19" id="KW-1185">Reference proteome</keyword>
<dbReference type="Pfam" id="PF02875">
    <property type="entry name" value="Mur_ligase_C"/>
    <property type="match status" value="1"/>
</dbReference>
<evidence type="ECO:0000256" key="2">
    <source>
        <dbReference type="ARBA" id="ARBA00004752"/>
    </source>
</evidence>
<dbReference type="SUPFAM" id="SSF51984">
    <property type="entry name" value="MurCD N-terminal domain"/>
    <property type="match status" value="1"/>
</dbReference>
<evidence type="ECO:0000256" key="8">
    <source>
        <dbReference type="ARBA" id="ARBA00022840"/>
    </source>
</evidence>
<feature type="binding site" evidence="14">
    <location>
        <begin position="112"/>
        <end position="118"/>
    </location>
    <ligand>
        <name>ATP</name>
        <dbReference type="ChEBI" id="CHEBI:30616"/>
    </ligand>
</feature>
<dbReference type="InterPro" id="IPR036565">
    <property type="entry name" value="Mur-like_cat_sf"/>
</dbReference>
<sequence length="456" mass="50892">MFDYNHIHFVGIGGISMSALAEILLHEGHVVSGSDLKYSPLIERLRNKGVKVYIGHNECNIEGADLVVYTSAVGDDNPELKEAKAEGIPTLDRASFLGQLMKRYKNSIAVSGTHGKTTTTGMIAVILNNSPLEPTILLGGELDEIDGNVKIGGRDYILTEACEYKGNFLKFFPTVGIILNIEEDHLDYFKDLDHIVHTFDKFGNLIPSDGFLILNNDDKNTRKIVGGKNCNIITFGINNKADYYATNISYNKNGHPIFDLIVKGNKSYKVELNIVGKHNIYNALAAIAATHQLGLPIKDIVKSIKKYKGTHRRFEIKGTFNQVQIIDDYAHHPTEIKATLNTASNLSHNRIWCVFQPHTYTRTKALLNEFAQSFDKADKIIITDIYAAREKDRGIVHSKDLVEALKKRGKDAIYIDNFHEIADHLKKNITKDDIVLTVGAGNVFEIGELILEKKCV</sequence>
<evidence type="ECO:0000256" key="9">
    <source>
        <dbReference type="ARBA" id="ARBA00022960"/>
    </source>
</evidence>
<dbReference type="Gene3D" id="3.90.190.20">
    <property type="entry name" value="Mur ligase, C-terminal domain"/>
    <property type="match status" value="1"/>
</dbReference>
<keyword evidence="9 14" id="KW-0133">Cell shape</keyword>
<keyword evidence="11 14" id="KW-0131">Cell cycle</keyword>
<keyword evidence="8 14" id="KW-0067">ATP-binding</keyword>
<dbReference type="GO" id="GO:0008763">
    <property type="term" value="F:UDP-N-acetylmuramate-L-alanine ligase activity"/>
    <property type="evidence" value="ECO:0007669"/>
    <property type="project" value="UniProtKB-UniRule"/>
</dbReference>
<dbReference type="InterPro" id="IPR013221">
    <property type="entry name" value="Mur_ligase_cen"/>
</dbReference>
<comment type="function">
    <text evidence="14">Cell wall formation.</text>
</comment>
<evidence type="ECO:0000259" key="17">
    <source>
        <dbReference type="Pfam" id="PF08245"/>
    </source>
</evidence>
<dbReference type="InterPro" id="IPR036615">
    <property type="entry name" value="Mur_ligase_C_dom_sf"/>
</dbReference>
<dbReference type="GO" id="GO:0008360">
    <property type="term" value="P:regulation of cell shape"/>
    <property type="evidence" value="ECO:0007669"/>
    <property type="project" value="UniProtKB-KW"/>
</dbReference>
<dbReference type="PANTHER" id="PTHR43445">
    <property type="entry name" value="UDP-N-ACETYLMURAMATE--L-ALANINE LIGASE-RELATED"/>
    <property type="match status" value="1"/>
</dbReference>
<name>A0A419T8W0_9FIRM</name>
<dbReference type="InterPro" id="IPR004101">
    <property type="entry name" value="Mur_ligase_C"/>
</dbReference>
<dbReference type="Gene3D" id="3.40.50.720">
    <property type="entry name" value="NAD(P)-binding Rossmann-like Domain"/>
    <property type="match status" value="1"/>
</dbReference>
<proteinExistence type="inferred from homology"/>
<keyword evidence="4 14" id="KW-0963">Cytoplasm</keyword>
<gene>
    <name evidence="14" type="primary">murC</name>
    <name evidence="18" type="ORF">BET03_08220</name>
</gene>
<dbReference type="OrthoDB" id="9804126at2"/>
<dbReference type="InterPro" id="IPR000713">
    <property type="entry name" value="Mur_ligase_N"/>
</dbReference>
<comment type="caution">
    <text evidence="18">The sequence shown here is derived from an EMBL/GenBank/DDBJ whole genome shotgun (WGS) entry which is preliminary data.</text>
</comment>
<keyword evidence="5 14" id="KW-0436">Ligase</keyword>